<organism evidence="4">
    <name type="scientific">Medioppia subpectinata</name>
    <dbReference type="NCBI Taxonomy" id="1979941"/>
    <lineage>
        <taxon>Eukaryota</taxon>
        <taxon>Metazoa</taxon>
        <taxon>Ecdysozoa</taxon>
        <taxon>Arthropoda</taxon>
        <taxon>Chelicerata</taxon>
        <taxon>Arachnida</taxon>
        <taxon>Acari</taxon>
        <taxon>Acariformes</taxon>
        <taxon>Sarcoptiformes</taxon>
        <taxon>Oribatida</taxon>
        <taxon>Brachypylina</taxon>
        <taxon>Oppioidea</taxon>
        <taxon>Oppiidae</taxon>
        <taxon>Medioppia</taxon>
    </lineage>
</organism>
<dbReference type="PANTHER" id="PTHR10855">
    <property type="entry name" value="26S PROTEASOME NON-ATPASE REGULATORY SUBUNIT 12/COP9 SIGNALOSOME COMPLEX SUBUNIT 4"/>
    <property type="match status" value="1"/>
</dbReference>
<evidence type="ECO:0000256" key="1">
    <source>
        <dbReference type="ARBA" id="ARBA00006397"/>
    </source>
</evidence>
<dbReference type="GO" id="GO:0005737">
    <property type="term" value="C:cytoplasm"/>
    <property type="evidence" value="ECO:0007669"/>
    <property type="project" value="TreeGrafter"/>
</dbReference>
<dbReference type="Pfam" id="PF22241">
    <property type="entry name" value="PSMD12-CSN4_N"/>
    <property type="match status" value="1"/>
</dbReference>
<dbReference type="InterPro" id="IPR036388">
    <property type="entry name" value="WH-like_DNA-bd_sf"/>
</dbReference>
<dbReference type="GO" id="GO:0005634">
    <property type="term" value="C:nucleus"/>
    <property type="evidence" value="ECO:0007669"/>
    <property type="project" value="UniProtKB-ARBA"/>
</dbReference>
<keyword evidence="2" id="KW-0647">Proteasome</keyword>
<keyword evidence="5" id="KW-1185">Reference proteome</keyword>
<dbReference type="InterPro" id="IPR036390">
    <property type="entry name" value="WH_DNA-bd_sf"/>
</dbReference>
<dbReference type="SMART" id="SM00088">
    <property type="entry name" value="PINT"/>
    <property type="match status" value="1"/>
</dbReference>
<evidence type="ECO:0000256" key="2">
    <source>
        <dbReference type="ARBA" id="ARBA00022942"/>
    </source>
</evidence>
<protein>
    <recommendedName>
        <fullName evidence="3">PCI domain-containing protein</fullName>
    </recommendedName>
</protein>
<reference evidence="4" key="1">
    <citation type="submission" date="2020-11" db="EMBL/GenBank/DDBJ databases">
        <authorList>
            <person name="Tran Van P."/>
        </authorList>
    </citation>
    <scope>NUCLEOTIDE SEQUENCE</scope>
</reference>
<dbReference type="FunFam" id="1.10.10.10:FF:000070">
    <property type="entry name" value="26S proteasome non-ATPase regulatory subunit 12"/>
    <property type="match status" value="1"/>
</dbReference>
<dbReference type="EMBL" id="OC865032">
    <property type="protein sequence ID" value="CAD7632126.1"/>
    <property type="molecule type" value="Genomic_DNA"/>
</dbReference>
<dbReference type="PANTHER" id="PTHR10855:SF1">
    <property type="entry name" value="26S PROTEASOME NON-ATPASE REGULATORY SUBUNIT 12"/>
    <property type="match status" value="1"/>
</dbReference>
<dbReference type="InterPro" id="IPR054559">
    <property type="entry name" value="PSMD12-CSN4-like_N"/>
</dbReference>
<dbReference type="Pfam" id="PF18098">
    <property type="entry name" value="RPN5_C"/>
    <property type="match status" value="1"/>
</dbReference>
<dbReference type="SUPFAM" id="SSF46785">
    <property type="entry name" value="Winged helix' DNA-binding domain"/>
    <property type="match status" value="1"/>
</dbReference>
<dbReference type="InterPro" id="IPR040134">
    <property type="entry name" value="PSMD12/CSN4"/>
</dbReference>
<feature type="domain" description="PCI" evidence="3">
    <location>
        <begin position="238"/>
        <end position="421"/>
    </location>
</feature>
<dbReference type="AlphaFoldDB" id="A0A7R9Q4E5"/>
<name>A0A7R9Q4E5_9ACAR</name>
<gene>
    <name evidence="4" type="ORF">OSB1V03_LOCUS12531</name>
</gene>
<dbReference type="Proteomes" id="UP000759131">
    <property type="component" value="Unassembled WGS sequence"/>
</dbReference>
<dbReference type="PROSITE" id="PS50250">
    <property type="entry name" value="PCI"/>
    <property type="match status" value="1"/>
</dbReference>
<evidence type="ECO:0000259" key="3">
    <source>
        <dbReference type="PROSITE" id="PS50250"/>
    </source>
</evidence>
<dbReference type="GO" id="GO:0008541">
    <property type="term" value="C:proteasome regulatory particle, lid subcomplex"/>
    <property type="evidence" value="ECO:0007669"/>
    <property type="project" value="TreeGrafter"/>
</dbReference>
<dbReference type="EMBL" id="CAJPIZ010010457">
    <property type="protein sequence ID" value="CAG2112556.1"/>
    <property type="molecule type" value="Genomic_DNA"/>
</dbReference>
<accession>A0A7R9Q4E5</accession>
<dbReference type="Gene3D" id="1.10.10.10">
    <property type="entry name" value="Winged helix-like DNA-binding domain superfamily/Winged helix DNA-binding domain"/>
    <property type="match status" value="1"/>
</dbReference>
<proteinExistence type="inferred from homology"/>
<evidence type="ECO:0000313" key="4">
    <source>
        <dbReference type="EMBL" id="CAD7632126.1"/>
    </source>
</evidence>
<evidence type="ECO:0000313" key="5">
    <source>
        <dbReference type="Proteomes" id="UP000759131"/>
    </source>
</evidence>
<sequence length="466" mass="53802">MSADVVYDGGRLVKMEVDYSNTVDEKIPLCQKLAKEGKLSEALDVLLALEKQTRTGSDTHSTSRVLVAIVKLCFEAKNWKLLNDNIVLLSKRRSQIKQSITKMIEECCSYVDTIDDKKIQLEYIDTLRTVTAGKIYVEVERARLTLKLALMKENEGRMEEAADILQELQVETFGSMEKKEKVELILEQMRFCLAKKDFVRTQIISKKIQTKYFEDPTVQELKFKYYELMIELDQNESSYLSICKHYLAIFNSPAVQENVDKRTNIMKKCVVYIILAPFDNLQNDLINRVKSEKVLQDIPRFLNILKLFTKWELIDWRGIEAPLIELLRTGGPDLEAQTTGVFDKTEAGNKRWTDLKNRVVEHNIRVMSKYYSRLRLQRMAELLGLTIKETEDALSTLVVSKTIWAKVDRSVSVVNFAAQKDPNQVLNDWSRDLNSLMQLVGKTNHLINKEEMIHQNYTPTPVDSAN</sequence>
<dbReference type="OrthoDB" id="268763at2759"/>
<dbReference type="InterPro" id="IPR000717">
    <property type="entry name" value="PCI_dom"/>
</dbReference>
<dbReference type="InterPro" id="IPR040896">
    <property type="entry name" value="RPN5_C"/>
</dbReference>
<dbReference type="Pfam" id="PF01399">
    <property type="entry name" value="PCI"/>
    <property type="match status" value="1"/>
</dbReference>
<comment type="similarity">
    <text evidence="1">Belongs to the proteasome subunit p55 family.</text>
</comment>